<dbReference type="GO" id="GO:0003677">
    <property type="term" value="F:DNA binding"/>
    <property type="evidence" value="ECO:0007669"/>
    <property type="project" value="UniProtKB-UniRule"/>
</dbReference>
<evidence type="ECO:0000256" key="4">
    <source>
        <dbReference type="PROSITE-ProRule" id="PRU00335"/>
    </source>
</evidence>
<evidence type="ECO:0000313" key="7">
    <source>
        <dbReference type="EMBL" id="ABZ74227.1"/>
    </source>
</evidence>
<dbReference type="SUPFAM" id="SSF46689">
    <property type="entry name" value="Homeodomain-like"/>
    <property type="match status" value="1"/>
</dbReference>
<feature type="DNA-binding region" description="H-T-H motif" evidence="4">
    <location>
        <begin position="51"/>
        <end position="70"/>
    </location>
</feature>
<dbReference type="KEGG" id="cak:Caul_5107"/>
<feature type="domain" description="HTH tetR-type" evidence="6">
    <location>
        <begin position="28"/>
        <end position="88"/>
    </location>
</feature>
<dbReference type="EMBL" id="CP000928">
    <property type="protein sequence ID" value="ABZ74227.1"/>
    <property type="molecule type" value="Genomic_DNA"/>
</dbReference>
<dbReference type="OrthoDB" id="9787680at2"/>
<evidence type="ECO:0000256" key="2">
    <source>
        <dbReference type="ARBA" id="ARBA00023125"/>
    </source>
</evidence>
<dbReference type="InterPro" id="IPR001647">
    <property type="entry name" value="HTH_TetR"/>
</dbReference>
<accession>B0T952</accession>
<dbReference type="InterPro" id="IPR036271">
    <property type="entry name" value="Tet_transcr_reg_TetR-rel_C_sf"/>
</dbReference>
<keyword evidence="7" id="KW-0614">Plasmid</keyword>
<keyword evidence="3" id="KW-0804">Transcription</keyword>
<evidence type="ECO:0000256" key="1">
    <source>
        <dbReference type="ARBA" id="ARBA00023015"/>
    </source>
</evidence>
<dbReference type="Pfam" id="PF00440">
    <property type="entry name" value="TetR_N"/>
    <property type="match status" value="1"/>
</dbReference>
<dbReference type="PANTHER" id="PTHR47506:SF1">
    <property type="entry name" value="HTH-TYPE TRANSCRIPTIONAL REGULATOR YJDC"/>
    <property type="match status" value="1"/>
</dbReference>
<organism evidence="7">
    <name type="scientific">Caulobacter sp. (strain K31)</name>
    <dbReference type="NCBI Taxonomy" id="366602"/>
    <lineage>
        <taxon>Bacteria</taxon>
        <taxon>Pseudomonadati</taxon>
        <taxon>Pseudomonadota</taxon>
        <taxon>Alphaproteobacteria</taxon>
        <taxon>Caulobacterales</taxon>
        <taxon>Caulobacteraceae</taxon>
        <taxon>Caulobacter</taxon>
    </lineage>
</organism>
<keyword evidence="2 4" id="KW-0238">DNA-binding</keyword>
<dbReference type="SUPFAM" id="SSF48498">
    <property type="entry name" value="Tetracyclin repressor-like, C-terminal domain"/>
    <property type="match status" value="1"/>
</dbReference>
<dbReference type="InterPro" id="IPR009057">
    <property type="entry name" value="Homeodomain-like_sf"/>
</dbReference>
<dbReference type="PANTHER" id="PTHR47506">
    <property type="entry name" value="TRANSCRIPTIONAL REGULATORY PROTEIN"/>
    <property type="match status" value="1"/>
</dbReference>
<proteinExistence type="predicted"/>
<protein>
    <submittedName>
        <fullName evidence="7">Transcriptional regulator, TetR family</fullName>
    </submittedName>
</protein>
<name>B0T952_CAUSK</name>
<dbReference type="PRINTS" id="PR00455">
    <property type="entry name" value="HTHTETR"/>
</dbReference>
<evidence type="ECO:0000256" key="5">
    <source>
        <dbReference type="SAM" id="MobiDB-lite"/>
    </source>
</evidence>
<dbReference type="Gene3D" id="1.10.357.10">
    <property type="entry name" value="Tetracycline Repressor, domain 2"/>
    <property type="match status" value="1"/>
</dbReference>
<dbReference type="PROSITE" id="PS50977">
    <property type="entry name" value="HTH_TETR_2"/>
    <property type="match status" value="1"/>
</dbReference>
<evidence type="ECO:0000259" key="6">
    <source>
        <dbReference type="PROSITE" id="PS50977"/>
    </source>
</evidence>
<sequence length="225" mass="23622">MTNHQDQTARDLSPPRQGVSLRTPGAMSVTKARLMRAATDLFYEQGVRAVSIDDIVAAADVTKPTLYRLFASKDALLTACVAADSIRLCAELEEVIEQAPANPVDQVAAVARHYAEAMRAEHHRGILAANVAVEFPDPDHPVRAVVAQATARFHARLGELLAPLAGPASGAAASHLVLVILGACNVRQALGGPVAADALLCAVDSVMACVAERAKAAPAREVVWV</sequence>
<dbReference type="HOGENOM" id="CLU_069356_23_1_5"/>
<dbReference type="AlphaFoldDB" id="B0T952"/>
<geneLocation type="plasmid" evidence="7">
    <name>pCAUL01</name>
</geneLocation>
<gene>
    <name evidence="7" type="ordered locus">Caul_5107</name>
</gene>
<feature type="region of interest" description="Disordered" evidence="5">
    <location>
        <begin position="1"/>
        <end position="24"/>
    </location>
</feature>
<reference evidence="7" key="1">
    <citation type="submission" date="2008-01" db="EMBL/GenBank/DDBJ databases">
        <title>Complete sequence of plasmid1 pCAUL01 of Caulobacter sp. K31.</title>
        <authorList>
            <consortium name="US DOE Joint Genome Institute"/>
            <person name="Copeland A."/>
            <person name="Lucas S."/>
            <person name="Lapidus A."/>
            <person name="Barry K."/>
            <person name="Glavina del Rio T."/>
            <person name="Dalin E."/>
            <person name="Tice H."/>
            <person name="Pitluck S."/>
            <person name="Bruce D."/>
            <person name="Goodwin L."/>
            <person name="Thompson L.S."/>
            <person name="Brettin T."/>
            <person name="Detter J.C."/>
            <person name="Han C."/>
            <person name="Schmutz J."/>
            <person name="Larimer F."/>
            <person name="Land M."/>
            <person name="Hauser L."/>
            <person name="Kyrpides N."/>
            <person name="Kim E."/>
            <person name="Stephens C."/>
            <person name="Richardson P."/>
        </authorList>
    </citation>
    <scope>NUCLEOTIDE SEQUENCE [LARGE SCALE GENOMIC DNA]</scope>
    <source>
        <strain evidence="7">K31</strain>
        <plasmid evidence="7">pCAUL01</plasmid>
    </source>
</reference>
<keyword evidence="1" id="KW-0805">Transcription regulation</keyword>
<evidence type="ECO:0000256" key="3">
    <source>
        <dbReference type="ARBA" id="ARBA00023163"/>
    </source>
</evidence>